<sequence length="247" mass="27786">RQSYVSERWLGGILTNNRTIFQRVRRMQELERLQEGGFAGYTKKEGVLFTKELEKLQRNLNGIRNMKGRPHVMIVVDPQHDLNAVKEARRLGMKIVGITDTNCDPSLVDIAIPANDDSAKSVTLILTILADAIAAAKGGKELFAYKSDEEIVLPEEPKRERKFPQRGPRRFNDNRRPAFNRNERTASNAAPKAVEAKKEEVKKPAAKVEKTGLEAHTVAELREMAKAKELKGYSTLKKAELIEALQA</sequence>
<dbReference type="SUPFAM" id="SSF52313">
    <property type="entry name" value="Ribosomal protein S2"/>
    <property type="match status" value="1"/>
</dbReference>
<comment type="caution">
    <text evidence="8">The sequence shown here is derived from an EMBL/GenBank/DDBJ whole genome shotgun (WGS) entry which is preliminary data.</text>
</comment>
<comment type="similarity">
    <text evidence="1">Belongs to the universal ribosomal protein uS2 family.</text>
</comment>
<feature type="region of interest" description="Disordered" evidence="6">
    <location>
        <begin position="156"/>
        <end position="210"/>
    </location>
</feature>
<proteinExistence type="inferred from homology"/>
<dbReference type="InterPro" id="IPR005706">
    <property type="entry name" value="Ribosomal_uS2_bac/mit/plastid"/>
</dbReference>
<dbReference type="RefSeq" id="WP_131613991.1">
    <property type="nucleotide sequence ID" value="NZ_PSZP01000074.1"/>
</dbReference>
<feature type="non-terminal residue" evidence="8">
    <location>
        <position position="1"/>
    </location>
</feature>
<feature type="compositionally biased region" description="Basic and acidic residues" evidence="6">
    <location>
        <begin position="170"/>
        <end position="184"/>
    </location>
</feature>
<evidence type="ECO:0000313" key="9">
    <source>
        <dbReference type="Proteomes" id="UP000291072"/>
    </source>
</evidence>
<dbReference type="Proteomes" id="UP000291072">
    <property type="component" value="Unassembled WGS sequence"/>
</dbReference>
<keyword evidence="3" id="KW-0687">Ribonucleoprotein</keyword>
<feature type="domain" description="Rho termination factor-like N-terminal" evidence="7">
    <location>
        <begin position="212"/>
        <end position="247"/>
    </location>
</feature>
<dbReference type="PRINTS" id="PR00395">
    <property type="entry name" value="RIBOSOMALS2"/>
</dbReference>
<keyword evidence="9" id="KW-1185">Reference proteome</keyword>
<evidence type="ECO:0000313" key="8">
    <source>
        <dbReference type="EMBL" id="TCG10295.1"/>
    </source>
</evidence>
<dbReference type="HAMAP" id="MF_00291_B">
    <property type="entry name" value="Ribosomal_uS2_B"/>
    <property type="match status" value="1"/>
</dbReference>
<gene>
    <name evidence="8" type="primary">rpsB</name>
    <name evidence="8" type="ORF">C4B25_04735</name>
</gene>
<evidence type="ECO:0000256" key="1">
    <source>
        <dbReference type="ARBA" id="ARBA00006242"/>
    </source>
</evidence>
<dbReference type="CDD" id="cd01425">
    <property type="entry name" value="RPS2"/>
    <property type="match status" value="1"/>
</dbReference>
<dbReference type="Gene3D" id="1.10.287.610">
    <property type="entry name" value="Helix hairpin bin"/>
    <property type="match status" value="1"/>
</dbReference>
<evidence type="ECO:0000256" key="5">
    <source>
        <dbReference type="ARBA" id="ARBA00035518"/>
    </source>
</evidence>
<protein>
    <recommendedName>
        <fullName evidence="4">Small ribosomal subunit protein uS2</fullName>
    </recommendedName>
    <alternativeName>
        <fullName evidence="5">30S ribosomal protein S2</fullName>
    </alternativeName>
</protein>
<dbReference type="AlphaFoldDB" id="A0A4R0XMX4"/>
<evidence type="ECO:0000256" key="4">
    <source>
        <dbReference type="ARBA" id="ARBA00035256"/>
    </source>
</evidence>
<dbReference type="GO" id="GO:0003735">
    <property type="term" value="F:structural constituent of ribosome"/>
    <property type="evidence" value="ECO:0007669"/>
    <property type="project" value="InterPro"/>
</dbReference>
<accession>A0A4R0XMX4</accession>
<dbReference type="EMBL" id="PSZP01000074">
    <property type="protein sequence ID" value="TCG10295.1"/>
    <property type="molecule type" value="Genomic_DNA"/>
</dbReference>
<evidence type="ECO:0000256" key="2">
    <source>
        <dbReference type="ARBA" id="ARBA00022980"/>
    </source>
</evidence>
<organism evidence="8 9">
    <name type="scientific">Mycoplasma todarodis</name>
    <dbReference type="NCBI Taxonomy" id="1937191"/>
    <lineage>
        <taxon>Bacteria</taxon>
        <taxon>Bacillati</taxon>
        <taxon>Mycoplasmatota</taxon>
        <taxon>Mollicutes</taxon>
        <taxon>Mycoplasmataceae</taxon>
        <taxon>Mycoplasma</taxon>
    </lineage>
</organism>
<dbReference type="PANTHER" id="PTHR12534">
    <property type="entry name" value="30S RIBOSOMAL PROTEIN S2 PROKARYOTIC AND ORGANELLAR"/>
    <property type="match status" value="1"/>
</dbReference>
<feature type="compositionally biased region" description="Basic and acidic residues" evidence="6">
    <location>
        <begin position="194"/>
        <end position="210"/>
    </location>
</feature>
<dbReference type="OrthoDB" id="9808036at2"/>
<dbReference type="InterPro" id="IPR023591">
    <property type="entry name" value="Ribosomal_uS2_flav_dom_sf"/>
</dbReference>
<dbReference type="Pfam" id="PF00318">
    <property type="entry name" value="Ribosomal_S2"/>
    <property type="match status" value="1"/>
</dbReference>
<evidence type="ECO:0000256" key="3">
    <source>
        <dbReference type="ARBA" id="ARBA00023274"/>
    </source>
</evidence>
<evidence type="ECO:0000259" key="7">
    <source>
        <dbReference type="SMART" id="SM00959"/>
    </source>
</evidence>
<dbReference type="Gene3D" id="3.40.50.10490">
    <property type="entry name" value="Glucose-6-phosphate isomerase like protein, domain 1"/>
    <property type="match status" value="1"/>
</dbReference>
<dbReference type="GO" id="GO:0015935">
    <property type="term" value="C:small ribosomal subunit"/>
    <property type="evidence" value="ECO:0007669"/>
    <property type="project" value="InterPro"/>
</dbReference>
<dbReference type="Pfam" id="PF07498">
    <property type="entry name" value="Rho_N"/>
    <property type="match status" value="1"/>
</dbReference>
<keyword evidence="2 8" id="KW-0689">Ribosomal protein</keyword>
<dbReference type="InterPro" id="IPR036361">
    <property type="entry name" value="SAP_dom_sf"/>
</dbReference>
<reference evidence="8 9" key="1">
    <citation type="submission" date="2018-02" db="EMBL/GenBank/DDBJ databases">
        <title>Mycoplasma marinum and Mycoplasma todarodis sp. nov., moderately halophilic and psychrotolerant mycoplasmas isolated from cephalopods.</title>
        <authorList>
            <person name="Viver T."/>
        </authorList>
    </citation>
    <scope>NUCLEOTIDE SEQUENCE [LARGE SCALE GENOMIC DNA]</scope>
    <source>
        <strain evidence="8 9">5H</strain>
    </source>
</reference>
<dbReference type="NCBIfam" id="TIGR01011">
    <property type="entry name" value="rpsB_bact"/>
    <property type="match status" value="1"/>
</dbReference>
<dbReference type="GO" id="GO:0006412">
    <property type="term" value="P:translation"/>
    <property type="evidence" value="ECO:0007669"/>
    <property type="project" value="InterPro"/>
</dbReference>
<dbReference type="InterPro" id="IPR001865">
    <property type="entry name" value="Ribosomal_uS2"/>
</dbReference>
<dbReference type="SMART" id="SM00959">
    <property type="entry name" value="Rho_N"/>
    <property type="match status" value="1"/>
</dbReference>
<dbReference type="InterPro" id="IPR011112">
    <property type="entry name" value="Rho-like_N"/>
</dbReference>
<dbReference type="GO" id="GO:0006353">
    <property type="term" value="P:DNA-templated transcription termination"/>
    <property type="evidence" value="ECO:0007669"/>
    <property type="project" value="InterPro"/>
</dbReference>
<dbReference type="Gene3D" id="1.10.720.30">
    <property type="entry name" value="SAP domain"/>
    <property type="match status" value="1"/>
</dbReference>
<dbReference type="PANTHER" id="PTHR12534:SF0">
    <property type="entry name" value="SMALL RIBOSOMAL SUBUNIT PROTEIN US2M"/>
    <property type="match status" value="1"/>
</dbReference>
<name>A0A4R0XMX4_9MOLU</name>
<evidence type="ECO:0000256" key="6">
    <source>
        <dbReference type="SAM" id="MobiDB-lite"/>
    </source>
</evidence>